<keyword evidence="3" id="KW-1185">Reference proteome</keyword>
<evidence type="ECO:0000313" key="2">
    <source>
        <dbReference type="EMBL" id="NBI27825.1"/>
    </source>
</evidence>
<keyword evidence="1" id="KW-0812">Transmembrane</keyword>
<reference evidence="2 3" key="1">
    <citation type="submission" date="2019-01" db="EMBL/GenBank/DDBJ databases">
        <title>Chengkuizengella sp. nov., isolated from deep-sea sediment of East Pacific Ocean.</title>
        <authorList>
            <person name="Yang J."/>
            <person name="Lai Q."/>
            <person name="Shao Z."/>
        </authorList>
    </citation>
    <scope>NUCLEOTIDE SEQUENCE [LARGE SCALE GENOMIC DNA]</scope>
    <source>
        <strain evidence="2 3">YPA3-1-1</strain>
    </source>
</reference>
<accession>A0A6N9PYX2</accession>
<keyword evidence="1" id="KW-0472">Membrane</keyword>
<feature type="transmembrane region" description="Helical" evidence="1">
    <location>
        <begin position="6"/>
        <end position="24"/>
    </location>
</feature>
<gene>
    <name evidence="2" type="ORF">ERL59_02475</name>
</gene>
<dbReference type="Proteomes" id="UP000448943">
    <property type="component" value="Unassembled WGS sequence"/>
</dbReference>
<proteinExistence type="predicted"/>
<protein>
    <submittedName>
        <fullName evidence="2">Uncharacterized protein</fullName>
    </submittedName>
</protein>
<evidence type="ECO:0000256" key="1">
    <source>
        <dbReference type="SAM" id="Phobius"/>
    </source>
</evidence>
<dbReference type="OrthoDB" id="9969556at2"/>
<dbReference type="AlphaFoldDB" id="A0A6N9PYX2"/>
<keyword evidence="1" id="KW-1133">Transmembrane helix</keyword>
<organism evidence="2 3">
    <name type="scientific">Chengkuizengella marina</name>
    <dbReference type="NCBI Taxonomy" id="2507566"/>
    <lineage>
        <taxon>Bacteria</taxon>
        <taxon>Bacillati</taxon>
        <taxon>Bacillota</taxon>
        <taxon>Bacilli</taxon>
        <taxon>Bacillales</taxon>
        <taxon>Paenibacillaceae</taxon>
        <taxon>Chengkuizengella</taxon>
    </lineage>
</organism>
<comment type="caution">
    <text evidence="2">The sequence shown here is derived from an EMBL/GenBank/DDBJ whole genome shotgun (WGS) entry which is preliminary data.</text>
</comment>
<evidence type="ECO:0000313" key="3">
    <source>
        <dbReference type="Proteomes" id="UP000448943"/>
    </source>
</evidence>
<dbReference type="EMBL" id="SIJB01000007">
    <property type="protein sequence ID" value="NBI27825.1"/>
    <property type="molecule type" value="Genomic_DNA"/>
</dbReference>
<dbReference type="RefSeq" id="WP_160644166.1">
    <property type="nucleotide sequence ID" value="NZ_SIJB01000007.1"/>
</dbReference>
<sequence>MVSSVLYFLILFSLLITIIIILSMKEERKTNHHSDRNIEKNKEIDNFNHSAYIKGNDYGSS</sequence>
<name>A0A6N9PYX2_9BACL</name>